<dbReference type="PROSITE" id="PS00678">
    <property type="entry name" value="WD_REPEATS_1"/>
    <property type="match status" value="1"/>
</dbReference>
<dbReference type="InterPro" id="IPR019775">
    <property type="entry name" value="WD40_repeat_CS"/>
</dbReference>
<dbReference type="GO" id="GO:1990757">
    <property type="term" value="F:ubiquitin ligase activator activity"/>
    <property type="evidence" value="ECO:0007669"/>
    <property type="project" value="TreeGrafter"/>
</dbReference>
<evidence type="ECO:0000256" key="3">
    <source>
        <dbReference type="ARBA" id="ARBA00022618"/>
    </source>
</evidence>
<protein>
    <recommendedName>
        <fullName evidence="8">CDC20/Fizzy WD40 domain-containing protein</fullName>
    </recommendedName>
</protein>
<evidence type="ECO:0000256" key="5">
    <source>
        <dbReference type="ARBA" id="ARBA00022776"/>
    </source>
</evidence>
<dbReference type="InterPro" id="IPR015943">
    <property type="entry name" value="WD40/YVTN_repeat-like_dom_sf"/>
</dbReference>
<dbReference type="GO" id="GO:0010997">
    <property type="term" value="F:anaphase-promoting complex binding"/>
    <property type="evidence" value="ECO:0007669"/>
    <property type="project" value="InterPro"/>
</dbReference>
<dbReference type="PANTHER" id="PTHR19918:SF8">
    <property type="entry name" value="FI02843P"/>
    <property type="match status" value="1"/>
</dbReference>
<evidence type="ECO:0000256" key="2">
    <source>
        <dbReference type="ARBA" id="ARBA00022574"/>
    </source>
</evidence>
<comment type="caution">
    <text evidence="9">The sequence shown here is derived from an EMBL/GenBank/DDBJ whole genome shotgun (WGS) entry which is preliminary data.</text>
</comment>
<accession>A0A4D9DDJ3</accession>
<dbReference type="GO" id="GO:0005680">
    <property type="term" value="C:anaphase-promoting complex"/>
    <property type="evidence" value="ECO:0007669"/>
    <property type="project" value="TreeGrafter"/>
</dbReference>
<dbReference type="PROSITE" id="PS50082">
    <property type="entry name" value="WD_REPEATS_2"/>
    <property type="match status" value="1"/>
</dbReference>
<dbReference type="InterPro" id="IPR036322">
    <property type="entry name" value="WD40_repeat_dom_sf"/>
</dbReference>
<dbReference type="Pfam" id="PF24807">
    <property type="entry name" value="WD40_CDC20-Fz"/>
    <property type="match status" value="1"/>
</dbReference>
<evidence type="ECO:0000313" key="10">
    <source>
        <dbReference type="Proteomes" id="UP000355283"/>
    </source>
</evidence>
<feature type="repeat" description="WD" evidence="7">
    <location>
        <begin position="329"/>
        <end position="362"/>
    </location>
</feature>
<dbReference type="InterPro" id="IPR056150">
    <property type="entry name" value="WD40_CDC20-Fz"/>
</dbReference>
<comment type="similarity">
    <text evidence="1">Belongs to the WD repeat CDC20/Fizzy family.</text>
</comment>
<dbReference type="PANTHER" id="PTHR19918">
    <property type="entry name" value="CELL DIVISION CYCLE 20 CDC20 FIZZY -RELATED"/>
    <property type="match status" value="1"/>
</dbReference>
<dbReference type="GO" id="GO:0031145">
    <property type="term" value="P:anaphase-promoting complex-dependent catabolic process"/>
    <property type="evidence" value="ECO:0007669"/>
    <property type="project" value="TreeGrafter"/>
</dbReference>
<dbReference type="AlphaFoldDB" id="A0A4D9DDJ3"/>
<dbReference type="Gene3D" id="2.130.10.10">
    <property type="entry name" value="YVTN repeat-like/Quinoprotein amine dehydrogenase"/>
    <property type="match status" value="2"/>
</dbReference>
<evidence type="ECO:0000256" key="1">
    <source>
        <dbReference type="ARBA" id="ARBA00006445"/>
    </source>
</evidence>
<evidence type="ECO:0000259" key="8">
    <source>
        <dbReference type="Pfam" id="PF24807"/>
    </source>
</evidence>
<keyword evidence="4" id="KW-0677">Repeat</keyword>
<proteinExistence type="inferred from homology"/>
<evidence type="ECO:0000313" key="9">
    <source>
        <dbReference type="EMBL" id="TFJ87635.1"/>
    </source>
</evidence>
<sequence length="475" mass="52295">MGEDGMEKVSKQEASMVQKKEYHQALEAQLLDGEKEHRVLAFRNKAPLPKEGFQNHLQVLYTQNKGTAPSSLRSYRHIPSAPERILDAPDLLDDYYLNIMDWGASNVLAIALTQTLYLWNAATGDITELMSVPDADDYITSVSWIQDTGSHLAIGTASAQTQLWDVAAQKQVRSMNGHSARVSALAWKRHILSSGSRDATIVHHDVRVQNHHVATLLGHEQEASTSGIGGRSQTFSPRHRLAEHQAAVKALAWCPFERNVLATGGGTADRCIKFWNGANGALLNSIDTGSQVCSLLWSKHEKELLSSHGFSENQLCLWKYPSMVKLKELTGHTSRVLHLAQSPDGASVVSAAPDETIRFWNVFAGAGGERRRKDLLWEGWESRSCLGRCTSDRYELYVPCHGLGDASPRFPSVRLVAAKVSTAPPHATECCFPLLPPLSISLLLPCHIPPHTLSSVPSEDCILMHELPPPKTHVV</sequence>
<dbReference type="SMART" id="SM00320">
    <property type="entry name" value="WD40"/>
    <property type="match status" value="5"/>
</dbReference>
<evidence type="ECO:0000256" key="6">
    <source>
        <dbReference type="ARBA" id="ARBA00023306"/>
    </source>
</evidence>
<dbReference type="SUPFAM" id="SSF50978">
    <property type="entry name" value="WD40 repeat-like"/>
    <property type="match status" value="1"/>
</dbReference>
<keyword evidence="10" id="KW-1185">Reference proteome</keyword>
<organism evidence="9 10">
    <name type="scientific">Nannochloropsis salina CCMP1776</name>
    <dbReference type="NCBI Taxonomy" id="1027361"/>
    <lineage>
        <taxon>Eukaryota</taxon>
        <taxon>Sar</taxon>
        <taxon>Stramenopiles</taxon>
        <taxon>Ochrophyta</taxon>
        <taxon>Eustigmatophyceae</taxon>
        <taxon>Eustigmatales</taxon>
        <taxon>Monodopsidaceae</taxon>
        <taxon>Microchloropsis</taxon>
        <taxon>Microchloropsis salina</taxon>
    </lineage>
</organism>
<dbReference type="InterPro" id="IPR033010">
    <property type="entry name" value="Cdc20/Fizzy"/>
</dbReference>
<reference evidence="9 10" key="1">
    <citation type="submission" date="2019-01" db="EMBL/GenBank/DDBJ databases">
        <title>Nuclear Genome Assembly of the Microalgal Biofuel strain Nannochloropsis salina CCMP1776.</title>
        <authorList>
            <person name="Hovde B."/>
        </authorList>
    </citation>
    <scope>NUCLEOTIDE SEQUENCE [LARGE SCALE GENOMIC DNA]</scope>
    <source>
        <strain evidence="9 10">CCMP1776</strain>
    </source>
</reference>
<evidence type="ECO:0000256" key="4">
    <source>
        <dbReference type="ARBA" id="ARBA00022737"/>
    </source>
</evidence>
<keyword evidence="2 7" id="KW-0853">WD repeat</keyword>
<keyword evidence="5" id="KW-0498">Mitosis</keyword>
<feature type="domain" description="CDC20/Fizzy WD40" evidence="8">
    <location>
        <begin position="233"/>
        <end position="360"/>
    </location>
</feature>
<keyword evidence="6" id="KW-0131">Cell cycle</keyword>
<dbReference type="OrthoDB" id="10263272at2759"/>
<dbReference type="EMBL" id="SDOX01000005">
    <property type="protein sequence ID" value="TFJ87635.1"/>
    <property type="molecule type" value="Genomic_DNA"/>
</dbReference>
<dbReference type="Pfam" id="PF00400">
    <property type="entry name" value="WD40"/>
    <property type="match status" value="1"/>
</dbReference>
<dbReference type="GO" id="GO:0051301">
    <property type="term" value="P:cell division"/>
    <property type="evidence" value="ECO:0007669"/>
    <property type="project" value="UniProtKB-KW"/>
</dbReference>
<name>A0A4D9DDJ3_9STRA</name>
<keyword evidence="3" id="KW-0132">Cell division</keyword>
<dbReference type="Proteomes" id="UP000355283">
    <property type="component" value="Unassembled WGS sequence"/>
</dbReference>
<dbReference type="GO" id="GO:1905786">
    <property type="term" value="P:positive regulation of anaphase-promoting complex-dependent catabolic process"/>
    <property type="evidence" value="ECO:0007669"/>
    <property type="project" value="TreeGrafter"/>
</dbReference>
<gene>
    <name evidence="9" type="ORF">NSK_000986</name>
</gene>
<evidence type="ECO:0000256" key="7">
    <source>
        <dbReference type="PROSITE-ProRule" id="PRU00221"/>
    </source>
</evidence>
<dbReference type="InterPro" id="IPR001680">
    <property type="entry name" value="WD40_rpt"/>
</dbReference>
<dbReference type="PROSITE" id="PS50294">
    <property type="entry name" value="WD_REPEATS_REGION"/>
    <property type="match status" value="1"/>
</dbReference>